<protein>
    <recommendedName>
        <fullName evidence="3">C2H2-type domain-containing protein</fullName>
    </recommendedName>
</protein>
<feature type="compositionally biased region" description="Low complexity" evidence="2">
    <location>
        <begin position="38"/>
        <end position="54"/>
    </location>
</feature>
<keyword evidence="1" id="KW-0862">Zinc</keyword>
<evidence type="ECO:0000313" key="5">
    <source>
        <dbReference type="Proteomes" id="UP001063166"/>
    </source>
</evidence>
<proteinExistence type="predicted"/>
<evidence type="ECO:0000256" key="1">
    <source>
        <dbReference type="PROSITE-ProRule" id="PRU00042"/>
    </source>
</evidence>
<dbReference type="Proteomes" id="UP001063166">
    <property type="component" value="Unassembled WGS sequence"/>
</dbReference>
<accession>A0A9P3PKA2</accession>
<dbReference type="Gene3D" id="3.30.160.60">
    <property type="entry name" value="Classic Zinc Finger"/>
    <property type="match status" value="2"/>
</dbReference>
<dbReference type="SUPFAM" id="SSF57667">
    <property type="entry name" value="beta-beta-alpha zinc fingers"/>
    <property type="match status" value="1"/>
</dbReference>
<dbReference type="GO" id="GO:0008270">
    <property type="term" value="F:zinc ion binding"/>
    <property type="evidence" value="ECO:0007669"/>
    <property type="project" value="UniProtKB-KW"/>
</dbReference>
<feature type="compositionally biased region" description="Low complexity" evidence="2">
    <location>
        <begin position="104"/>
        <end position="115"/>
    </location>
</feature>
<dbReference type="OrthoDB" id="8922241at2759"/>
<gene>
    <name evidence="4" type="ORF">LshimejAT787_0408580</name>
</gene>
<comment type="caution">
    <text evidence="4">The sequence shown here is derived from an EMBL/GenBank/DDBJ whole genome shotgun (WGS) entry which is preliminary data.</text>
</comment>
<dbReference type="PROSITE" id="PS50157">
    <property type="entry name" value="ZINC_FINGER_C2H2_2"/>
    <property type="match status" value="2"/>
</dbReference>
<dbReference type="InterPro" id="IPR013087">
    <property type="entry name" value="Znf_C2H2_type"/>
</dbReference>
<feature type="domain" description="C2H2-type" evidence="3">
    <location>
        <begin position="203"/>
        <end position="226"/>
    </location>
</feature>
<organism evidence="4 5">
    <name type="scientific">Lyophyllum shimeji</name>
    <name type="common">Hon-shimeji</name>
    <name type="synonym">Tricholoma shimeji</name>
    <dbReference type="NCBI Taxonomy" id="47721"/>
    <lineage>
        <taxon>Eukaryota</taxon>
        <taxon>Fungi</taxon>
        <taxon>Dikarya</taxon>
        <taxon>Basidiomycota</taxon>
        <taxon>Agaricomycotina</taxon>
        <taxon>Agaricomycetes</taxon>
        <taxon>Agaricomycetidae</taxon>
        <taxon>Agaricales</taxon>
        <taxon>Tricholomatineae</taxon>
        <taxon>Lyophyllaceae</taxon>
        <taxon>Lyophyllum</taxon>
    </lineage>
</organism>
<keyword evidence="1" id="KW-0863">Zinc-finger</keyword>
<dbReference type="Pfam" id="PF00096">
    <property type="entry name" value="zf-C2H2"/>
    <property type="match status" value="2"/>
</dbReference>
<dbReference type="PROSITE" id="PS00028">
    <property type="entry name" value="ZINC_FINGER_C2H2_1"/>
    <property type="match status" value="1"/>
</dbReference>
<name>A0A9P3PKA2_LYOSH</name>
<evidence type="ECO:0000313" key="4">
    <source>
        <dbReference type="EMBL" id="GLB37807.1"/>
    </source>
</evidence>
<feature type="domain" description="C2H2-type" evidence="3">
    <location>
        <begin position="233"/>
        <end position="260"/>
    </location>
</feature>
<evidence type="ECO:0000256" key="2">
    <source>
        <dbReference type="SAM" id="MobiDB-lite"/>
    </source>
</evidence>
<dbReference type="EMBL" id="BRPK01000004">
    <property type="protein sequence ID" value="GLB37807.1"/>
    <property type="molecule type" value="Genomic_DNA"/>
</dbReference>
<reference evidence="4" key="1">
    <citation type="submission" date="2022-07" db="EMBL/GenBank/DDBJ databases">
        <title>The genome of Lyophyllum shimeji provides insight into the initial evolution of ectomycorrhizal fungal genome.</title>
        <authorList>
            <person name="Kobayashi Y."/>
            <person name="Shibata T."/>
            <person name="Hirakawa H."/>
            <person name="Shigenobu S."/>
            <person name="Nishiyama T."/>
            <person name="Yamada A."/>
            <person name="Hasebe M."/>
            <person name="Kawaguchi M."/>
        </authorList>
    </citation>
    <scope>NUCLEOTIDE SEQUENCE</scope>
    <source>
        <strain evidence="4">AT787</strain>
    </source>
</reference>
<sequence>MQHSRAYSYDDPEGGYARNQIPPHHAQYPTAAPQYDRGYQQPQGSGQYYVQSGSNAHVTQPDPYLRSITPMVPPTHHYTSTGHHRYPQSSGGSGSSSQAHASMYPAQTPYYQQYPRSQSPGVHPSESHFIPTPSDLYNAYPPRQITVPPHSPTPDPYSTPQYPPPHSIVPSSRSPEQRPARISTGRPLTSPGSPVASPSGERFPCERCGKTFSRSHDRKRHHETQHLTSPVIHRCRYCEKEFSRADSLKRHLDNGCDEMPS</sequence>
<keyword evidence="1" id="KW-0479">Metal-binding</keyword>
<feature type="region of interest" description="Disordered" evidence="2">
    <location>
        <begin position="1"/>
        <end position="227"/>
    </location>
</feature>
<dbReference type="SMART" id="SM00355">
    <property type="entry name" value="ZnF_C2H2"/>
    <property type="match status" value="2"/>
</dbReference>
<feature type="compositionally biased region" description="Pro residues" evidence="2">
    <location>
        <begin position="149"/>
        <end position="167"/>
    </location>
</feature>
<dbReference type="AlphaFoldDB" id="A0A9P3PKA2"/>
<keyword evidence="5" id="KW-1185">Reference proteome</keyword>
<dbReference type="InterPro" id="IPR036236">
    <property type="entry name" value="Znf_C2H2_sf"/>
</dbReference>
<evidence type="ECO:0000259" key="3">
    <source>
        <dbReference type="PROSITE" id="PS50157"/>
    </source>
</evidence>